<keyword evidence="8" id="KW-1185">Reference proteome</keyword>
<dbReference type="OrthoDB" id="9949093at2759"/>
<evidence type="ECO:0000256" key="1">
    <source>
        <dbReference type="ARBA" id="ARBA00004496"/>
    </source>
</evidence>
<comment type="subcellular location">
    <subcellularLocation>
        <location evidence="1">Cytoplasm</location>
    </subcellularLocation>
</comment>
<feature type="transmembrane region" description="Helical" evidence="5">
    <location>
        <begin position="1065"/>
        <end position="1089"/>
    </location>
</feature>
<dbReference type="InterPro" id="IPR032710">
    <property type="entry name" value="NTF2-like_dom_sf"/>
</dbReference>
<dbReference type="InterPro" id="IPR053874">
    <property type="entry name" value="CATSPERG_Ig-like"/>
</dbReference>
<dbReference type="STRING" id="246404.A0A507FH71"/>
<proteinExistence type="predicted"/>
<evidence type="ECO:0000256" key="3">
    <source>
        <dbReference type="ARBA" id="ARBA00026247"/>
    </source>
</evidence>
<evidence type="ECO:0000256" key="2">
    <source>
        <dbReference type="ARBA" id="ARBA00022490"/>
    </source>
</evidence>
<evidence type="ECO:0000313" key="8">
    <source>
        <dbReference type="Proteomes" id="UP000320333"/>
    </source>
</evidence>
<dbReference type="GO" id="GO:0006606">
    <property type="term" value="P:protein import into nucleus"/>
    <property type="evidence" value="ECO:0007669"/>
    <property type="project" value="UniProtKB-ARBA"/>
</dbReference>
<dbReference type="Proteomes" id="UP000320333">
    <property type="component" value="Unassembled WGS sequence"/>
</dbReference>
<dbReference type="InterPro" id="IPR002075">
    <property type="entry name" value="NTF2_dom"/>
</dbReference>
<evidence type="ECO:0000313" key="7">
    <source>
        <dbReference type="EMBL" id="TPX75739.1"/>
    </source>
</evidence>
<dbReference type="GO" id="GO:0005635">
    <property type="term" value="C:nuclear envelope"/>
    <property type="evidence" value="ECO:0007669"/>
    <property type="project" value="UniProtKB-ARBA"/>
</dbReference>
<dbReference type="PANTHER" id="PTHR14327">
    <property type="entry name" value="CATION CHANNEL SPERM-ASSOCIATED PROTEIN SUBUNIT GAMMA"/>
    <property type="match status" value="1"/>
</dbReference>
<feature type="region of interest" description="Disordered" evidence="4">
    <location>
        <begin position="1172"/>
        <end position="1196"/>
    </location>
</feature>
<evidence type="ECO:0000256" key="4">
    <source>
        <dbReference type="SAM" id="MobiDB-lite"/>
    </source>
</evidence>
<gene>
    <name evidence="7" type="ORF">CcCBS67573_g02993</name>
</gene>
<dbReference type="GO" id="GO:0036128">
    <property type="term" value="C:CatSper complex"/>
    <property type="evidence" value="ECO:0007669"/>
    <property type="project" value="InterPro"/>
</dbReference>
<dbReference type="SUPFAM" id="SSF54427">
    <property type="entry name" value="NTF2-like"/>
    <property type="match status" value="1"/>
</dbReference>
<keyword evidence="5" id="KW-0812">Transmembrane</keyword>
<dbReference type="InterPro" id="IPR018222">
    <property type="entry name" value="Nuclear_transport_factor_2_euk"/>
</dbReference>
<organism evidence="7 8">
    <name type="scientific">Chytriomyces confervae</name>
    <dbReference type="NCBI Taxonomy" id="246404"/>
    <lineage>
        <taxon>Eukaryota</taxon>
        <taxon>Fungi</taxon>
        <taxon>Fungi incertae sedis</taxon>
        <taxon>Chytridiomycota</taxon>
        <taxon>Chytridiomycota incertae sedis</taxon>
        <taxon>Chytridiomycetes</taxon>
        <taxon>Chytridiales</taxon>
        <taxon>Chytriomycetaceae</taxon>
        <taxon>Chytriomyces</taxon>
    </lineage>
</organism>
<accession>A0A507FH71</accession>
<dbReference type="Pfam" id="PF22851">
    <property type="entry name" value="CATSPERG_Ig-like"/>
    <property type="match status" value="1"/>
</dbReference>
<comment type="caution">
    <text evidence="7">The sequence shown here is derived from an EMBL/GenBank/DDBJ whole genome shotgun (WGS) entry which is preliminary data.</text>
</comment>
<dbReference type="FunFam" id="3.10.450.50:FF:000005">
    <property type="entry name" value="Nuclear transport factor 2"/>
    <property type="match status" value="1"/>
</dbReference>
<protein>
    <recommendedName>
        <fullName evidence="3">Nuclear transport factor 2</fullName>
    </recommendedName>
</protein>
<reference evidence="7 8" key="1">
    <citation type="journal article" date="2019" name="Sci. Rep.">
        <title>Comparative genomics of chytrid fungi reveal insights into the obligate biotrophic and pathogenic lifestyle of Synchytrium endobioticum.</title>
        <authorList>
            <person name="van de Vossenberg B.T.L.H."/>
            <person name="Warris S."/>
            <person name="Nguyen H.D.T."/>
            <person name="van Gent-Pelzer M.P.E."/>
            <person name="Joly D.L."/>
            <person name="van de Geest H.C."/>
            <person name="Bonants P.J.M."/>
            <person name="Smith D.S."/>
            <person name="Levesque C.A."/>
            <person name="van der Lee T.A.J."/>
        </authorList>
    </citation>
    <scope>NUCLEOTIDE SEQUENCE [LARGE SCALE GENOMIC DNA]</scope>
    <source>
        <strain evidence="7 8">CBS 675.73</strain>
    </source>
</reference>
<dbReference type="Gene3D" id="3.10.450.50">
    <property type="match status" value="1"/>
</dbReference>
<feature type="domain" description="NTF2" evidence="6">
    <location>
        <begin position="6"/>
        <end position="131"/>
    </location>
</feature>
<dbReference type="GO" id="GO:0005737">
    <property type="term" value="C:cytoplasm"/>
    <property type="evidence" value="ECO:0007669"/>
    <property type="project" value="UniProtKB-SubCell"/>
</dbReference>
<dbReference type="Pfam" id="PF02136">
    <property type="entry name" value="NTF2"/>
    <property type="match status" value="1"/>
</dbReference>
<evidence type="ECO:0000259" key="6">
    <source>
        <dbReference type="PROSITE" id="PS50177"/>
    </source>
</evidence>
<dbReference type="PANTHER" id="PTHR14327:SF1">
    <property type="entry name" value="CATION CHANNEL SPERM-ASSOCIATED AUXILIARY SUBUNIT GAMMA"/>
    <property type="match status" value="1"/>
</dbReference>
<dbReference type="PROSITE" id="PS50177">
    <property type="entry name" value="NTF2_DOMAIN"/>
    <property type="match status" value="1"/>
</dbReference>
<keyword evidence="2" id="KW-0963">Cytoplasm</keyword>
<keyword evidence="5" id="KW-0472">Membrane</keyword>
<dbReference type="Pfam" id="PF22846">
    <property type="entry name" value="CATSPERG_C"/>
    <property type="match status" value="1"/>
</dbReference>
<keyword evidence="5" id="KW-1133">Transmembrane helix</keyword>
<dbReference type="CDD" id="cd00780">
    <property type="entry name" value="NTF2"/>
    <property type="match status" value="1"/>
</dbReference>
<dbReference type="GO" id="GO:0031514">
    <property type="term" value="C:motile cilium"/>
    <property type="evidence" value="ECO:0007669"/>
    <property type="project" value="TreeGrafter"/>
</dbReference>
<name>A0A507FH71_9FUNG</name>
<dbReference type="EMBL" id="QEAP01000070">
    <property type="protein sequence ID" value="TPX75739.1"/>
    <property type="molecule type" value="Genomic_DNA"/>
</dbReference>
<evidence type="ECO:0000256" key="5">
    <source>
        <dbReference type="SAM" id="Phobius"/>
    </source>
</evidence>
<sequence length="1306" mass="141490">MSADQIAKGFTEFYYNAFDTNRAQLAPLYVGPNANAIATREMSMLTYEDKQFVGAQNIVNHLAGLPFTRIKHVITKCDAQPSHPTQGSILITVMGQLQFDDSPAPMPFTQTFHLYPEGPSNYFVYNGMIYSITQYHADYIRNPVVCLRFSDTFQTYFASFCTEKLLKERESDILELSERRAPVVAELRFNFAEFKMKMTASVQGSSGARLDYLTPGTQYTLVMRIAERDSSSVCNPCMSEMLNTGTQPLLRFDTAALPPVQKQLELSQFQRVNLSLSQPECVASSDSLGCPLVIAGSGIARFVVTSPFATARISDFGLSDASFVLSTGWVPSVMAAMGKTADTDTTFTTSTASVLASSFVMGAVPGLSSIRVGVLNDATTAANSKLLISNNFFAKWSAVSLSVSFDGGSFIKSGAAFADSILLNTRNGVIGASANASNVITSLMWKELVPQCVTQLVFPQQPVSAVANEFQCVQALALGSGSAGGRAWLIDGFGTLGSVEILDVSGKSFSQSGKSGASGAAFVSGALPGLNCSLVTLLTLTDSTYRLVSVVKSRQSEWNVMFEFPAMMPTGTSKYTLINSGATISGQSLTLSGMTYHQTEGNDLFIWGNALLYSPDGGKTVFLATLFSTSSVTLLHFTSSADGAFSFVTSDYTQYYGQLGGNTITALTASRLSVGSGTAYFPFFDHSNVLRELTVSISGSTFSTRANLLDTTSVLEFSEFAAGNSCPYSRLGFLASQDNLTYRNETFSQTNETLPESIYLDYKQTYSFAVILKASSKFTTDRVRLGFTLSNSDAVSLKSVRSVIGGGRDVRYDVTIQDLGVQGRAFPGRNLKGTVLRITPIGANYACKHLVGRSWRTLVSHSIKILSGCAPYQAITFEWDENKIAAYSHTSADAKAGTSNETTASGGHGSAKTIEISTDVTQGCPNPDPRFPCLLYEDVYTMHFFVQDRLFLTSAEYHGKYEVEITHAGPTLYSMRKLTKGEKQVFNPIENTEKSGALIWSHSEEGQIIWLCQPKSPCYGIVPSGNSTTPDYFFTIHMTTQPDNHSYCILETEFTVRLYGLPASFGATAAVTFGFMMLMLGGVAAASAWEWANVQGKRFVVVQWLGFGGKRSGKVYPADGSGETLIDEENGGGDVGCDADVKNKKTGSEETLHAAAAAVEKSQKVHLHAYHGPEKRNQSVHSKSGRRHKSVGGGGVLGFLRRRKPRIYNEHDEGVVTAGNVPKQEAPVQKAMKEFKIMGHGGENVPTPKRGQSEFAANARADSIIAGSLREQKREQLLEDHYRGSVELVDALRGIHKRKENDAQDS</sequence>
<dbReference type="InterPro" id="IPR053873">
    <property type="entry name" value="CATSPERG_C"/>
</dbReference>
<dbReference type="InterPro" id="IPR028246">
    <property type="entry name" value="CATSPERG"/>
</dbReference>